<protein>
    <recommendedName>
        <fullName evidence="3">FHA domain-containing protein</fullName>
    </recommendedName>
</protein>
<dbReference type="GO" id="GO:0006508">
    <property type="term" value="P:proteolysis"/>
    <property type="evidence" value="ECO:0007669"/>
    <property type="project" value="InterPro"/>
</dbReference>
<dbReference type="PRINTS" id="PR00834">
    <property type="entry name" value="PROTEASES2C"/>
</dbReference>
<dbReference type="Pfam" id="PF13365">
    <property type="entry name" value="Trypsin_2"/>
    <property type="match status" value="1"/>
</dbReference>
<evidence type="ECO:0000259" key="3">
    <source>
        <dbReference type="PROSITE" id="PS50006"/>
    </source>
</evidence>
<dbReference type="InterPro" id="IPR008984">
    <property type="entry name" value="SMAD_FHA_dom_sf"/>
</dbReference>
<keyword evidence="5" id="KW-1185">Reference proteome</keyword>
<keyword evidence="1" id="KW-0378">Hydrolase</keyword>
<evidence type="ECO:0000256" key="2">
    <source>
        <dbReference type="SAM" id="Phobius"/>
    </source>
</evidence>
<reference evidence="4 5" key="1">
    <citation type="submission" date="2018-07" db="EMBL/GenBank/DDBJ databases">
        <title>Lottiidibacillus patelloidae gen. nov., sp. nov., isolated from the intestinal tract of a marine limpet and the reclassification of B. taeanensis BH030017T, B. algicola KMM 3737T and B. hwajinpoensis SW-72T as genus Lottiidibacillus.</title>
        <authorList>
            <person name="Liu R."/>
            <person name="Huang Z."/>
        </authorList>
    </citation>
    <scope>NUCLEOTIDE SEQUENCE [LARGE SCALE GENOMIC DNA]</scope>
    <source>
        <strain evidence="4 5">BH030017</strain>
    </source>
</reference>
<dbReference type="RefSeq" id="WP_113806598.1">
    <property type="nucleotide sequence ID" value="NZ_QOCW01000014.1"/>
</dbReference>
<dbReference type="SUPFAM" id="SSF49879">
    <property type="entry name" value="SMAD/FHA domain"/>
    <property type="match status" value="1"/>
</dbReference>
<dbReference type="PROSITE" id="PS50006">
    <property type="entry name" value="FHA_DOMAIN"/>
    <property type="match status" value="1"/>
</dbReference>
<keyword evidence="2" id="KW-0472">Membrane</keyword>
<dbReference type="GO" id="GO:0004252">
    <property type="term" value="F:serine-type endopeptidase activity"/>
    <property type="evidence" value="ECO:0007669"/>
    <property type="project" value="InterPro"/>
</dbReference>
<dbReference type="EMBL" id="QOCW01000014">
    <property type="protein sequence ID" value="RBW68949.1"/>
    <property type="molecule type" value="Genomic_DNA"/>
</dbReference>
<evidence type="ECO:0000313" key="5">
    <source>
        <dbReference type="Proteomes" id="UP000253314"/>
    </source>
</evidence>
<evidence type="ECO:0000256" key="1">
    <source>
        <dbReference type="ARBA" id="ARBA00022825"/>
    </source>
</evidence>
<dbReference type="InterPro" id="IPR009003">
    <property type="entry name" value="Peptidase_S1_PA"/>
</dbReference>
<dbReference type="SUPFAM" id="SSF50494">
    <property type="entry name" value="Trypsin-like serine proteases"/>
    <property type="match status" value="1"/>
</dbReference>
<dbReference type="InterPro" id="IPR000253">
    <property type="entry name" value="FHA_dom"/>
</dbReference>
<dbReference type="OrthoDB" id="189537at2"/>
<dbReference type="SMART" id="SM00240">
    <property type="entry name" value="FHA"/>
    <property type="match status" value="1"/>
</dbReference>
<name>A0A366XW11_9BACI</name>
<feature type="domain" description="FHA" evidence="3">
    <location>
        <begin position="330"/>
        <end position="383"/>
    </location>
</feature>
<dbReference type="AlphaFoldDB" id="A0A366XW11"/>
<sequence>MKIQVYQKSLWRVTLLIVLGLLAMFLFKPHSAQTKEIDELVHSVVRILCFTNDGTGQYYTGSGFAIGTNEPVQYIVTNYHVVEPNMNGVTILLSKEDQIPAEVVAFDRVKDITVLKLSEDLYKRPPVALAPSETVKPSEEVYALGFPGAADLIDDTPSGEAGDVTITRGIVSKISEEGGRKIFQIDANISGGNSGGPLVNKDGYVIGINTFGVQGVSGINGAVQINELIPLLDSRGIPYQLASNLEIPHTEPNNNESHSFGWLWILLLVGGSLLFLILIVVLLLFIMKGNKKQKNANPLPSQAPPAVKKPILVGISGYFAGMTIRIENTTMIGRDPNTCQLVYPLSQDDISRTHCTVRFEASSETFFVEDHSYNGTFLRSGERFSTDRGYQLKSGDRFYLVTPEQMFEVRLEKQQ</sequence>
<dbReference type="PANTHER" id="PTHR43019:SF62">
    <property type="entry name" value="SERINE ENDOPROTEASE DEGS"/>
    <property type="match status" value="1"/>
</dbReference>
<dbReference type="PANTHER" id="PTHR43019">
    <property type="entry name" value="SERINE ENDOPROTEASE DEGS"/>
    <property type="match status" value="1"/>
</dbReference>
<keyword evidence="2" id="KW-1133">Transmembrane helix</keyword>
<accession>A0A366XW11</accession>
<dbReference type="Proteomes" id="UP000253314">
    <property type="component" value="Unassembled WGS sequence"/>
</dbReference>
<keyword evidence="2" id="KW-0812">Transmembrane</keyword>
<dbReference type="CDD" id="cd00060">
    <property type="entry name" value="FHA"/>
    <property type="match status" value="1"/>
</dbReference>
<keyword evidence="1" id="KW-0645">Protease</keyword>
<keyword evidence="1" id="KW-0720">Serine protease</keyword>
<comment type="caution">
    <text evidence="4">The sequence shown here is derived from an EMBL/GenBank/DDBJ whole genome shotgun (WGS) entry which is preliminary data.</text>
</comment>
<evidence type="ECO:0000313" key="4">
    <source>
        <dbReference type="EMBL" id="RBW68949.1"/>
    </source>
</evidence>
<dbReference type="Gene3D" id="2.40.10.120">
    <property type="match status" value="1"/>
</dbReference>
<dbReference type="Gene3D" id="2.60.200.20">
    <property type="match status" value="1"/>
</dbReference>
<dbReference type="Pfam" id="PF00498">
    <property type="entry name" value="FHA"/>
    <property type="match status" value="1"/>
</dbReference>
<dbReference type="InterPro" id="IPR001940">
    <property type="entry name" value="Peptidase_S1C"/>
</dbReference>
<organism evidence="4 5">
    <name type="scientific">Bacillus taeanensis</name>
    <dbReference type="NCBI Taxonomy" id="273032"/>
    <lineage>
        <taxon>Bacteria</taxon>
        <taxon>Bacillati</taxon>
        <taxon>Bacillota</taxon>
        <taxon>Bacilli</taxon>
        <taxon>Bacillales</taxon>
        <taxon>Bacillaceae</taxon>
        <taxon>Bacillus</taxon>
    </lineage>
</organism>
<gene>
    <name evidence="4" type="ORF">DS031_13485</name>
</gene>
<proteinExistence type="predicted"/>
<feature type="transmembrane region" description="Helical" evidence="2">
    <location>
        <begin position="262"/>
        <end position="286"/>
    </location>
</feature>